<dbReference type="EMBL" id="HBFX01060780">
    <property type="protein sequence ID" value="CAD8985603.1"/>
    <property type="molecule type" value="Transcribed_RNA"/>
</dbReference>
<feature type="compositionally biased region" description="Low complexity" evidence="1">
    <location>
        <begin position="8"/>
        <end position="21"/>
    </location>
</feature>
<feature type="non-terminal residue" evidence="2">
    <location>
        <position position="271"/>
    </location>
</feature>
<reference evidence="2" key="1">
    <citation type="submission" date="2021-01" db="EMBL/GenBank/DDBJ databases">
        <authorList>
            <person name="Corre E."/>
            <person name="Pelletier E."/>
            <person name="Niang G."/>
            <person name="Scheremetjew M."/>
            <person name="Finn R."/>
            <person name="Kale V."/>
            <person name="Holt S."/>
            <person name="Cochrane G."/>
            <person name="Meng A."/>
            <person name="Brown T."/>
            <person name="Cohen L."/>
        </authorList>
    </citation>
    <scope>NUCLEOTIDE SEQUENCE</scope>
    <source>
        <strain evidence="2">CCMP441</strain>
        <strain evidence="3">CCMP644</strain>
    </source>
</reference>
<proteinExistence type="predicted"/>
<dbReference type="EMBL" id="HBFK01017184">
    <property type="protein sequence ID" value="CAD8744114.1"/>
    <property type="molecule type" value="Transcribed_RNA"/>
</dbReference>
<sequence length="271" mass="30003">MVEVMQREAAGAQPAEAVAGSAEEEALGHSAYPVPRRCTYDLCESPTDSRHFHRIDKYTKAGGQDWSVLVGRVLCETCYSRYRRNGSLVRSDSHRPLAASDRKCSYAGCDHPTESRDFYRINKKTMAGGQDWSKIVGWVLCDACYAQFKRRGTLVRCDAKAPIVGNERRCTNPKCDKPTESSYFHRIGDGSTKAGGRDWKCLAGNVLCHLCYMRFKDRGTLERSEKHKRRAPQAPAADAGEAPPAVKMPRLEGPTMLMPGFLPGFFGGMGG</sequence>
<feature type="region of interest" description="Disordered" evidence="1">
    <location>
        <begin position="1"/>
        <end position="26"/>
    </location>
</feature>
<gene>
    <name evidence="3" type="ORF">HAND00432_LOCUS36616</name>
    <name evidence="2" type="ORF">HAND1043_LOCUS10609</name>
</gene>
<evidence type="ECO:0000256" key="1">
    <source>
        <dbReference type="SAM" id="MobiDB-lite"/>
    </source>
</evidence>
<evidence type="ECO:0000313" key="3">
    <source>
        <dbReference type="EMBL" id="CAD8985603.1"/>
    </source>
</evidence>
<feature type="region of interest" description="Disordered" evidence="1">
    <location>
        <begin position="222"/>
        <end position="247"/>
    </location>
</feature>
<protein>
    <submittedName>
        <fullName evidence="2">Uncharacterized protein</fullName>
    </submittedName>
</protein>
<accession>A0A6U4P2T1</accession>
<evidence type="ECO:0000313" key="2">
    <source>
        <dbReference type="EMBL" id="CAD8744114.1"/>
    </source>
</evidence>
<feature type="compositionally biased region" description="Low complexity" evidence="1">
    <location>
        <begin position="232"/>
        <end position="245"/>
    </location>
</feature>
<dbReference type="AlphaFoldDB" id="A0A6U4P2T1"/>
<name>A0A6U4P2T1_HEMAN</name>
<organism evidence="2">
    <name type="scientific">Hemiselmis andersenii</name>
    <name type="common">Cryptophyte alga</name>
    <dbReference type="NCBI Taxonomy" id="464988"/>
    <lineage>
        <taxon>Eukaryota</taxon>
        <taxon>Cryptophyceae</taxon>
        <taxon>Cryptomonadales</taxon>
        <taxon>Hemiselmidaceae</taxon>
        <taxon>Hemiselmis</taxon>
    </lineage>
</organism>